<dbReference type="Proteomes" id="UP000050741">
    <property type="component" value="Unassembled WGS sequence"/>
</dbReference>
<evidence type="ECO:0000313" key="5">
    <source>
        <dbReference type="WBParaSite" id="GPLIN_000061900"/>
    </source>
</evidence>
<dbReference type="WBParaSite" id="GPLIN_000061900">
    <property type="protein sequence ID" value="GPLIN_000061900"/>
    <property type="gene ID" value="GPLIN_000061900"/>
</dbReference>
<keyword evidence="2" id="KW-0472">Membrane</keyword>
<dbReference type="SUPFAM" id="SSF82866">
    <property type="entry name" value="Multidrug efflux transporter AcrB transmembrane domain"/>
    <property type="match status" value="1"/>
</dbReference>
<keyword evidence="2" id="KW-0812">Transmembrane</keyword>
<feature type="compositionally biased region" description="Gly residues" evidence="1">
    <location>
        <begin position="181"/>
        <end position="190"/>
    </location>
</feature>
<dbReference type="PANTHER" id="PTHR10796:SF97">
    <property type="entry name" value="SSD DOMAIN-CONTAINING PROTEIN"/>
    <property type="match status" value="1"/>
</dbReference>
<keyword evidence="3" id="KW-0732">Signal</keyword>
<feature type="transmembrane region" description="Helical" evidence="2">
    <location>
        <begin position="12"/>
        <end position="33"/>
    </location>
</feature>
<name>A0A183BJ40_GLOPA</name>
<organism evidence="4 5">
    <name type="scientific">Globodera pallida</name>
    <name type="common">Potato cyst nematode worm</name>
    <name type="synonym">Heterodera pallida</name>
    <dbReference type="NCBI Taxonomy" id="36090"/>
    <lineage>
        <taxon>Eukaryota</taxon>
        <taxon>Metazoa</taxon>
        <taxon>Ecdysozoa</taxon>
        <taxon>Nematoda</taxon>
        <taxon>Chromadorea</taxon>
        <taxon>Rhabditida</taxon>
        <taxon>Tylenchina</taxon>
        <taxon>Tylenchomorpha</taxon>
        <taxon>Tylenchoidea</taxon>
        <taxon>Heteroderidae</taxon>
        <taxon>Heteroderinae</taxon>
        <taxon>Globodera</taxon>
    </lineage>
</organism>
<feature type="signal peptide" evidence="3">
    <location>
        <begin position="1"/>
        <end position="18"/>
    </location>
</feature>
<reference evidence="5" key="3">
    <citation type="submission" date="2016-06" db="UniProtKB">
        <authorList>
            <consortium name="WormBaseParasite"/>
        </authorList>
    </citation>
    <scope>IDENTIFICATION</scope>
</reference>
<accession>A0A183BJ40</accession>
<dbReference type="GO" id="GO:0030659">
    <property type="term" value="C:cytoplasmic vesicle membrane"/>
    <property type="evidence" value="ECO:0007669"/>
    <property type="project" value="TreeGrafter"/>
</dbReference>
<feature type="region of interest" description="Disordered" evidence="1">
    <location>
        <begin position="174"/>
        <end position="269"/>
    </location>
</feature>
<protein>
    <submittedName>
        <fullName evidence="5">MMPL domain-containing protein</fullName>
    </submittedName>
</protein>
<reference evidence="4" key="1">
    <citation type="submission" date="2013-12" db="EMBL/GenBank/DDBJ databases">
        <authorList>
            <person name="Aslett M."/>
        </authorList>
    </citation>
    <scope>NUCLEOTIDE SEQUENCE [LARGE SCALE GENOMIC DNA]</scope>
    <source>
        <strain evidence="4">Lindley</strain>
    </source>
</reference>
<dbReference type="Gene3D" id="1.20.1640.10">
    <property type="entry name" value="Multidrug efflux transporter AcrB transmembrane domain"/>
    <property type="match status" value="1"/>
</dbReference>
<feature type="chain" id="PRO_5008146219" evidence="3">
    <location>
        <begin position="19"/>
        <end position="269"/>
    </location>
</feature>
<keyword evidence="4" id="KW-1185">Reference proteome</keyword>
<dbReference type="GO" id="GO:0018996">
    <property type="term" value="P:molting cycle, collagen and cuticulin-based cuticle"/>
    <property type="evidence" value="ECO:0007669"/>
    <property type="project" value="TreeGrafter"/>
</dbReference>
<dbReference type="AlphaFoldDB" id="A0A183BJ40"/>
<evidence type="ECO:0000256" key="2">
    <source>
        <dbReference type="SAM" id="Phobius"/>
    </source>
</evidence>
<dbReference type="GO" id="GO:0005886">
    <property type="term" value="C:plasma membrane"/>
    <property type="evidence" value="ECO:0007669"/>
    <property type="project" value="TreeGrafter"/>
</dbReference>
<dbReference type="PANTHER" id="PTHR10796">
    <property type="entry name" value="PATCHED-RELATED"/>
    <property type="match status" value="1"/>
</dbReference>
<reference evidence="4" key="2">
    <citation type="submission" date="2014-05" db="EMBL/GenBank/DDBJ databases">
        <title>The genome and life-stage specific transcriptomes of Globodera pallida elucidate key aspects of plant parasitism by a cyst nematode.</title>
        <authorList>
            <person name="Cotton J.A."/>
            <person name="Lilley C.J."/>
            <person name="Jones L.M."/>
            <person name="Kikuchi T."/>
            <person name="Reid A.J."/>
            <person name="Thorpe P."/>
            <person name="Tsai I.J."/>
            <person name="Beasley H."/>
            <person name="Blok V."/>
            <person name="Cock P.J.A."/>
            <person name="Van den Akker S.E."/>
            <person name="Holroyd N."/>
            <person name="Hunt M."/>
            <person name="Mantelin S."/>
            <person name="Naghra H."/>
            <person name="Pain A."/>
            <person name="Palomares-Rius J.E."/>
            <person name="Zarowiecki M."/>
            <person name="Berriman M."/>
            <person name="Jones J.T."/>
            <person name="Urwin P.E."/>
        </authorList>
    </citation>
    <scope>NUCLEOTIDE SEQUENCE [LARGE SCALE GENOMIC DNA]</scope>
    <source>
        <strain evidence="4">Lindley</strain>
    </source>
</reference>
<feature type="transmembrane region" description="Helical" evidence="2">
    <location>
        <begin position="122"/>
        <end position="144"/>
    </location>
</feature>
<feature type="compositionally biased region" description="Low complexity" evidence="1">
    <location>
        <begin position="249"/>
        <end position="261"/>
    </location>
</feature>
<proteinExistence type="predicted"/>
<evidence type="ECO:0000256" key="3">
    <source>
        <dbReference type="SAM" id="SignalP"/>
    </source>
</evidence>
<evidence type="ECO:0000313" key="4">
    <source>
        <dbReference type="Proteomes" id="UP000050741"/>
    </source>
</evidence>
<dbReference type="GO" id="GO:0006897">
    <property type="term" value="P:endocytosis"/>
    <property type="evidence" value="ECO:0007669"/>
    <property type="project" value="TreeGrafter"/>
</dbReference>
<evidence type="ECO:0000256" key="1">
    <source>
        <dbReference type="SAM" id="MobiDB-lite"/>
    </source>
</evidence>
<sequence>MGIVCFLFLNSMFTVTMASGCVLSICCGILGILSWMHTDLDPITMAAMTISIGFSVDIPAHVSYHYYQAAAQGVDLTPQTKLVNCLSSVAFPALQAALSTCLCVSSLLLVHLHMANVFVRTMVLCVLLCNLHGLVFLPAFLILFDSIVQHVQQRVRTHRNKTKVPEAVVSKAMLQQQQQRNGGGGNGGHYRNGARVGKAPAEQSNVTDRPMLDRFNSVDESEGTEMAPKRSLKSMVNILPSTEEEMADGTDAPQKAAAATAHNGGERKD</sequence>
<dbReference type="InterPro" id="IPR051697">
    <property type="entry name" value="Patched_domain-protein"/>
</dbReference>
<keyword evidence="2" id="KW-1133">Transmembrane helix</keyword>
<feature type="transmembrane region" description="Helical" evidence="2">
    <location>
        <begin position="87"/>
        <end position="110"/>
    </location>
</feature>